<protein>
    <submittedName>
        <fullName evidence="5">DUF4349 domain-containing protein</fullName>
    </submittedName>
</protein>
<keyword evidence="6" id="KW-1185">Reference proteome</keyword>
<dbReference type="Proteomes" id="UP001501456">
    <property type="component" value="Unassembled WGS sequence"/>
</dbReference>
<proteinExistence type="predicted"/>
<gene>
    <name evidence="5" type="ORF">GCM10022271_06110</name>
</gene>
<dbReference type="EMBL" id="BAABBI010000001">
    <property type="protein sequence ID" value="GAA3776724.1"/>
    <property type="molecule type" value="Genomic_DNA"/>
</dbReference>
<keyword evidence="1" id="KW-0175">Coiled coil</keyword>
<feature type="domain" description="DUF4349" evidence="4">
    <location>
        <begin position="60"/>
        <end position="261"/>
    </location>
</feature>
<dbReference type="InterPro" id="IPR025645">
    <property type="entry name" value="DUF4349"/>
</dbReference>
<feature type="coiled-coil region" evidence="1">
    <location>
        <begin position="156"/>
        <end position="203"/>
    </location>
</feature>
<evidence type="ECO:0000313" key="5">
    <source>
        <dbReference type="EMBL" id="GAA3776724.1"/>
    </source>
</evidence>
<keyword evidence="2" id="KW-0812">Transmembrane</keyword>
<comment type="caution">
    <text evidence="5">The sequence shown here is derived from an EMBL/GenBank/DDBJ whole genome shotgun (WGS) entry which is preliminary data.</text>
</comment>
<keyword evidence="3" id="KW-0732">Signal</keyword>
<feature type="chain" id="PRO_5046807007" evidence="3">
    <location>
        <begin position="24"/>
        <end position="275"/>
    </location>
</feature>
<keyword evidence="2" id="KW-1133">Transmembrane helix</keyword>
<dbReference type="Pfam" id="PF14257">
    <property type="entry name" value="DUF4349"/>
    <property type="match status" value="1"/>
</dbReference>
<evidence type="ECO:0000256" key="3">
    <source>
        <dbReference type="SAM" id="SignalP"/>
    </source>
</evidence>
<feature type="transmembrane region" description="Helical" evidence="2">
    <location>
        <begin position="242"/>
        <end position="266"/>
    </location>
</feature>
<evidence type="ECO:0000313" key="6">
    <source>
        <dbReference type="Proteomes" id="UP001501456"/>
    </source>
</evidence>
<evidence type="ECO:0000259" key="4">
    <source>
        <dbReference type="Pfam" id="PF14257"/>
    </source>
</evidence>
<feature type="signal peptide" evidence="3">
    <location>
        <begin position="1"/>
        <end position="23"/>
    </location>
</feature>
<reference evidence="6" key="1">
    <citation type="journal article" date="2019" name="Int. J. Syst. Evol. Microbiol.">
        <title>The Global Catalogue of Microorganisms (GCM) 10K type strain sequencing project: providing services to taxonomists for standard genome sequencing and annotation.</title>
        <authorList>
            <consortium name="The Broad Institute Genomics Platform"/>
            <consortium name="The Broad Institute Genome Sequencing Center for Infectious Disease"/>
            <person name="Wu L."/>
            <person name="Ma J."/>
        </authorList>
    </citation>
    <scope>NUCLEOTIDE SEQUENCE [LARGE SCALE GENOMIC DNA]</scope>
    <source>
        <strain evidence="6">JCM 17525</strain>
    </source>
</reference>
<evidence type="ECO:0000256" key="1">
    <source>
        <dbReference type="SAM" id="Coils"/>
    </source>
</evidence>
<accession>A0ABP7GXT4</accession>
<name>A0ABP7GXT4_9FLAO</name>
<keyword evidence="2" id="KW-0472">Membrane</keyword>
<sequence>MCMKTILTAFLLLFIPLACSNNAENSKNTYNSPEADTPVVLSKTLESQNIQSDTQNNLEQKLIKEAFLVFETQDLDKTFGQVVTFINNNKGYIQNDNSSKSYNRVSRQITVRIPTQNFQPTIDSISQSVKHFDRKNISSKDVTEEFIDLEARLKAKRELENRYLELLAKAKNVKEILEVEKELSQIREDIEAKQGRLQYLQNKVSLSTIHIEFYKTIATESGVTVSYAQKMWNALKSGFNGLSYFVLGLLTIWPAIIIIGFSIFMFRRWLKKRNK</sequence>
<evidence type="ECO:0000256" key="2">
    <source>
        <dbReference type="SAM" id="Phobius"/>
    </source>
</evidence>
<organism evidence="5 6">
    <name type="scientific">Corallibacter vietnamensis</name>
    <dbReference type="NCBI Taxonomy" id="904130"/>
    <lineage>
        <taxon>Bacteria</taxon>
        <taxon>Pseudomonadati</taxon>
        <taxon>Bacteroidota</taxon>
        <taxon>Flavobacteriia</taxon>
        <taxon>Flavobacteriales</taxon>
        <taxon>Flavobacteriaceae</taxon>
        <taxon>Corallibacter</taxon>
    </lineage>
</organism>